<evidence type="ECO:0000256" key="4">
    <source>
        <dbReference type="ARBA" id="ARBA00022989"/>
    </source>
</evidence>
<dbReference type="PANTHER" id="PTHR32322:SF18">
    <property type="entry name" value="S-ADENOSYLMETHIONINE_S-ADENOSYLHOMOCYSTEINE TRANSPORTER"/>
    <property type="match status" value="1"/>
</dbReference>
<organism evidence="8 9">
    <name type="scientific">Fulvitalea axinellae</name>
    <dbReference type="NCBI Taxonomy" id="1182444"/>
    <lineage>
        <taxon>Bacteria</taxon>
        <taxon>Pseudomonadati</taxon>
        <taxon>Bacteroidota</taxon>
        <taxon>Cytophagia</taxon>
        <taxon>Cytophagales</taxon>
        <taxon>Persicobacteraceae</taxon>
        <taxon>Fulvitalea</taxon>
    </lineage>
</organism>
<accession>A0AAU9D0E1</accession>
<sequence length="310" mass="34308">MRKIFKAHAAVFSANFIYGVNFFIAKGIMPDYFSPEAAIFFRILVATLLFWAFFIWKGAELIDRKDILRFMVCGLCGVAVNQIMFFKGLNLSTPVNSAIIMTSSPVIVFAFAALLKQEKVSWSRMLGIVFGATGALLLITQKGNALAGLHAPNVWLGNLLMLGNASFFAVYLALVKPLMKKYDTMTVITWVFTFGCVFALPYTGQYLPDVDFPNIPLNIWLSLAFVIVFTTFLAYLLNTVGLQTLRASTVSFYIYAQPLVAGLVNVFLDVETFTLTMLFSFILVCSGVFLVGRKAPLPAKSPVDQPVETT</sequence>
<keyword evidence="2" id="KW-1003">Cell membrane</keyword>
<dbReference type="Proteomes" id="UP001348817">
    <property type="component" value="Chromosome"/>
</dbReference>
<dbReference type="KEGG" id="fax:FUAX_35690"/>
<dbReference type="RefSeq" id="WP_338392652.1">
    <property type="nucleotide sequence ID" value="NZ_AP025314.1"/>
</dbReference>
<evidence type="ECO:0000256" key="6">
    <source>
        <dbReference type="SAM" id="Phobius"/>
    </source>
</evidence>
<evidence type="ECO:0000256" key="5">
    <source>
        <dbReference type="ARBA" id="ARBA00023136"/>
    </source>
</evidence>
<keyword evidence="3 6" id="KW-0812">Transmembrane</keyword>
<name>A0AAU9D0E1_9BACT</name>
<keyword evidence="4 6" id="KW-1133">Transmembrane helix</keyword>
<feature type="transmembrane region" description="Helical" evidence="6">
    <location>
        <begin position="37"/>
        <end position="56"/>
    </location>
</feature>
<comment type="subcellular location">
    <subcellularLocation>
        <location evidence="1">Cell membrane</location>
        <topology evidence="1">Multi-pass membrane protein</topology>
    </subcellularLocation>
</comment>
<dbReference type="EMBL" id="AP025314">
    <property type="protein sequence ID" value="BDD11137.1"/>
    <property type="molecule type" value="Genomic_DNA"/>
</dbReference>
<dbReference type="InterPro" id="IPR037185">
    <property type="entry name" value="EmrE-like"/>
</dbReference>
<dbReference type="Pfam" id="PF00892">
    <property type="entry name" value="EamA"/>
    <property type="match status" value="2"/>
</dbReference>
<feature type="transmembrane region" description="Helical" evidence="6">
    <location>
        <begin position="250"/>
        <end position="268"/>
    </location>
</feature>
<feature type="transmembrane region" description="Helical" evidence="6">
    <location>
        <begin position="122"/>
        <end position="140"/>
    </location>
</feature>
<feature type="transmembrane region" description="Helical" evidence="6">
    <location>
        <begin position="68"/>
        <end position="86"/>
    </location>
</feature>
<gene>
    <name evidence="8" type="ORF">FUAX_35690</name>
</gene>
<feature type="transmembrane region" description="Helical" evidence="6">
    <location>
        <begin position="155"/>
        <end position="175"/>
    </location>
</feature>
<protein>
    <recommendedName>
        <fullName evidence="7">EamA domain-containing protein</fullName>
    </recommendedName>
</protein>
<dbReference type="InterPro" id="IPR000620">
    <property type="entry name" value="EamA_dom"/>
</dbReference>
<keyword evidence="5 6" id="KW-0472">Membrane</keyword>
<evidence type="ECO:0000256" key="1">
    <source>
        <dbReference type="ARBA" id="ARBA00004651"/>
    </source>
</evidence>
<feature type="domain" description="EamA" evidence="7">
    <location>
        <begin position="8"/>
        <end position="139"/>
    </location>
</feature>
<dbReference type="PANTHER" id="PTHR32322">
    <property type="entry name" value="INNER MEMBRANE TRANSPORTER"/>
    <property type="match status" value="1"/>
</dbReference>
<feature type="transmembrane region" description="Helical" evidence="6">
    <location>
        <begin position="187"/>
        <end position="207"/>
    </location>
</feature>
<dbReference type="AlphaFoldDB" id="A0AAU9D0E1"/>
<evidence type="ECO:0000256" key="2">
    <source>
        <dbReference type="ARBA" id="ARBA00022475"/>
    </source>
</evidence>
<evidence type="ECO:0000259" key="7">
    <source>
        <dbReference type="Pfam" id="PF00892"/>
    </source>
</evidence>
<reference evidence="8 9" key="1">
    <citation type="submission" date="2021-12" db="EMBL/GenBank/DDBJ databases">
        <title>Genome sequencing of bacteria with rrn-lacking chromosome and rrn-plasmid.</title>
        <authorList>
            <person name="Anda M."/>
            <person name="Iwasaki W."/>
        </authorList>
    </citation>
    <scope>NUCLEOTIDE SEQUENCE [LARGE SCALE GENOMIC DNA]</scope>
    <source>
        <strain evidence="8 9">DSM 100852</strain>
    </source>
</reference>
<dbReference type="InterPro" id="IPR050638">
    <property type="entry name" value="AA-Vitamin_Transporters"/>
</dbReference>
<feature type="transmembrane region" description="Helical" evidence="6">
    <location>
        <begin position="7"/>
        <end position="25"/>
    </location>
</feature>
<feature type="transmembrane region" description="Helical" evidence="6">
    <location>
        <begin position="98"/>
        <end position="115"/>
    </location>
</feature>
<evidence type="ECO:0000313" key="9">
    <source>
        <dbReference type="Proteomes" id="UP001348817"/>
    </source>
</evidence>
<feature type="transmembrane region" description="Helical" evidence="6">
    <location>
        <begin position="219"/>
        <end position="238"/>
    </location>
</feature>
<evidence type="ECO:0000256" key="3">
    <source>
        <dbReference type="ARBA" id="ARBA00022692"/>
    </source>
</evidence>
<proteinExistence type="predicted"/>
<dbReference type="SUPFAM" id="SSF103481">
    <property type="entry name" value="Multidrug resistance efflux transporter EmrE"/>
    <property type="match status" value="2"/>
</dbReference>
<feature type="domain" description="EamA" evidence="7">
    <location>
        <begin position="156"/>
        <end position="291"/>
    </location>
</feature>
<dbReference type="GO" id="GO:0005886">
    <property type="term" value="C:plasma membrane"/>
    <property type="evidence" value="ECO:0007669"/>
    <property type="project" value="UniProtKB-SubCell"/>
</dbReference>
<keyword evidence="9" id="KW-1185">Reference proteome</keyword>
<evidence type="ECO:0000313" key="8">
    <source>
        <dbReference type="EMBL" id="BDD11137.1"/>
    </source>
</evidence>
<feature type="transmembrane region" description="Helical" evidence="6">
    <location>
        <begin position="274"/>
        <end position="292"/>
    </location>
</feature>